<evidence type="ECO:0000313" key="2">
    <source>
        <dbReference type="Proteomes" id="UP000053676"/>
    </source>
</evidence>
<reference evidence="2" key="1">
    <citation type="journal article" date="2014" name="Nat. Genet.">
        <title>Genome of the human hookworm Necator americanus.</title>
        <authorList>
            <person name="Tang Y.T."/>
            <person name="Gao X."/>
            <person name="Rosa B.A."/>
            <person name="Abubucker S."/>
            <person name="Hallsworth-Pepin K."/>
            <person name="Martin J."/>
            <person name="Tyagi R."/>
            <person name="Heizer E."/>
            <person name="Zhang X."/>
            <person name="Bhonagiri-Palsikar V."/>
            <person name="Minx P."/>
            <person name="Warren W.C."/>
            <person name="Wang Q."/>
            <person name="Zhan B."/>
            <person name="Hotez P.J."/>
            <person name="Sternberg P.W."/>
            <person name="Dougall A."/>
            <person name="Gaze S.T."/>
            <person name="Mulvenna J."/>
            <person name="Sotillo J."/>
            <person name="Ranganathan S."/>
            <person name="Rabelo E.M."/>
            <person name="Wilson R.K."/>
            <person name="Felgner P.L."/>
            <person name="Bethony J."/>
            <person name="Hawdon J.M."/>
            <person name="Gasser R.B."/>
            <person name="Loukas A."/>
            <person name="Mitreva M."/>
        </authorList>
    </citation>
    <scope>NUCLEOTIDE SEQUENCE [LARGE SCALE GENOMIC DNA]</scope>
</reference>
<dbReference type="OrthoDB" id="5862131at2759"/>
<dbReference type="GeneID" id="89245841"/>
<protein>
    <recommendedName>
        <fullName evidence="3">Endonuclease/exonuclease/phosphatase domain-containing protein</fullName>
    </recommendedName>
</protein>
<dbReference type="InterPro" id="IPR036691">
    <property type="entry name" value="Endo/exonu/phosph_ase_sf"/>
</dbReference>
<dbReference type="CTD" id="89245841"/>
<accession>W2SM94</accession>
<sequence>MWSNTSFEYLRRLRSNIKLRRRRSRDSSEKFYQENNAFYKVIICDFNAKIGPRRTPEELHIGIHGVQWKWNEQGEKLSEFITTTKTSLELAFCESLSRWTWKSPSGEYRNEIDHIIISRRFYQTHFVVVRKFYTESDHRLLQGRSSLIRKDEKAAKTIINWDLFAVPTGFWQDFAMDNIEEHQ</sequence>
<dbReference type="Proteomes" id="UP000053676">
    <property type="component" value="Unassembled WGS sequence"/>
</dbReference>
<dbReference type="KEGG" id="nai:NECAME_14605"/>
<proteinExistence type="predicted"/>
<evidence type="ECO:0008006" key="3">
    <source>
        <dbReference type="Google" id="ProtNLM"/>
    </source>
</evidence>
<gene>
    <name evidence="1" type="ORF">NECAME_14605</name>
</gene>
<evidence type="ECO:0000313" key="1">
    <source>
        <dbReference type="EMBL" id="ETN70663.1"/>
    </source>
</evidence>
<dbReference type="EMBL" id="KI668909">
    <property type="protein sequence ID" value="ETN70663.1"/>
    <property type="molecule type" value="Genomic_DNA"/>
</dbReference>
<dbReference type="Gene3D" id="3.60.10.10">
    <property type="entry name" value="Endonuclease/exonuclease/phosphatase"/>
    <property type="match status" value="1"/>
</dbReference>
<organism evidence="1 2">
    <name type="scientific">Necator americanus</name>
    <name type="common">Human hookworm</name>
    <dbReference type="NCBI Taxonomy" id="51031"/>
    <lineage>
        <taxon>Eukaryota</taxon>
        <taxon>Metazoa</taxon>
        <taxon>Ecdysozoa</taxon>
        <taxon>Nematoda</taxon>
        <taxon>Chromadorea</taxon>
        <taxon>Rhabditida</taxon>
        <taxon>Rhabditina</taxon>
        <taxon>Rhabditomorpha</taxon>
        <taxon>Strongyloidea</taxon>
        <taxon>Ancylostomatidae</taxon>
        <taxon>Bunostominae</taxon>
        <taxon>Necator</taxon>
    </lineage>
</organism>
<name>W2SM94_NECAM</name>
<keyword evidence="2" id="KW-1185">Reference proteome</keyword>
<dbReference type="AlphaFoldDB" id="W2SM94"/>